<organism evidence="10 11">
    <name type="scientific">Agrococcus baldri</name>
    <dbReference type="NCBI Taxonomy" id="153730"/>
    <lineage>
        <taxon>Bacteria</taxon>
        <taxon>Bacillati</taxon>
        <taxon>Actinomycetota</taxon>
        <taxon>Actinomycetes</taxon>
        <taxon>Micrococcales</taxon>
        <taxon>Microbacteriaceae</taxon>
        <taxon>Agrococcus</taxon>
    </lineage>
</organism>
<keyword evidence="6 10" id="KW-0067">ATP-binding</keyword>
<evidence type="ECO:0000256" key="4">
    <source>
        <dbReference type="ARBA" id="ARBA00022475"/>
    </source>
</evidence>
<dbReference type="InterPro" id="IPR050086">
    <property type="entry name" value="MetN_ABC_transporter-like"/>
</dbReference>
<dbReference type="PANTHER" id="PTHR43166">
    <property type="entry name" value="AMINO ACID IMPORT ATP-BINDING PROTEIN"/>
    <property type="match status" value="1"/>
</dbReference>
<dbReference type="Gene3D" id="3.40.50.300">
    <property type="entry name" value="P-loop containing nucleotide triphosphate hydrolases"/>
    <property type="match status" value="1"/>
</dbReference>
<comment type="similarity">
    <text evidence="2">Belongs to the ABC transporter superfamily.</text>
</comment>
<proteinExistence type="inferred from homology"/>
<evidence type="ECO:0000313" key="11">
    <source>
        <dbReference type="Proteomes" id="UP000321749"/>
    </source>
</evidence>
<dbReference type="SUPFAM" id="SSF52540">
    <property type="entry name" value="P-loop containing nucleoside triphosphate hydrolases"/>
    <property type="match status" value="1"/>
</dbReference>
<dbReference type="PROSITE" id="PS00211">
    <property type="entry name" value="ABC_TRANSPORTER_1"/>
    <property type="match status" value="1"/>
</dbReference>
<dbReference type="Proteomes" id="UP000321749">
    <property type="component" value="Unassembled WGS sequence"/>
</dbReference>
<dbReference type="PANTHER" id="PTHR43166:SF9">
    <property type="entry name" value="GLUTAMATE_ASPARTATE IMPORT ATP-BINDING PROTEIN GLTL"/>
    <property type="match status" value="1"/>
</dbReference>
<evidence type="ECO:0000256" key="2">
    <source>
        <dbReference type="ARBA" id="ARBA00005417"/>
    </source>
</evidence>
<evidence type="ECO:0000256" key="1">
    <source>
        <dbReference type="ARBA" id="ARBA00004202"/>
    </source>
</evidence>
<keyword evidence="3" id="KW-0813">Transport</keyword>
<gene>
    <name evidence="10" type="ORF">ABA31_05250</name>
</gene>
<dbReference type="GO" id="GO:0005886">
    <property type="term" value="C:plasma membrane"/>
    <property type="evidence" value="ECO:0007669"/>
    <property type="project" value="UniProtKB-SubCell"/>
</dbReference>
<dbReference type="Pfam" id="PF00005">
    <property type="entry name" value="ABC_tran"/>
    <property type="match status" value="1"/>
</dbReference>
<protein>
    <submittedName>
        <fullName evidence="10">Arginine ABC transporter ATP-binding protein</fullName>
    </submittedName>
</protein>
<dbReference type="InterPro" id="IPR017871">
    <property type="entry name" value="ABC_transporter-like_CS"/>
</dbReference>
<keyword evidence="8" id="KW-0472">Membrane</keyword>
<keyword evidence="4" id="KW-1003">Cell membrane</keyword>
<dbReference type="GO" id="GO:0015424">
    <property type="term" value="F:ABC-type amino acid transporter activity"/>
    <property type="evidence" value="ECO:0007669"/>
    <property type="project" value="InterPro"/>
</dbReference>
<evidence type="ECO:0000256" key="8">
    <source>
        <dbReference type="ARBA" id="ARBA00023136"/>
    </source>
</evidence>
<reference evidence="10 11" key="1">
    <citation type="submission" date="2019-07" db="EMBL/GenBank/DDBJ databases">
        <title>Whole genome shotgun sequence of Agrococcus baldri NBRC 103055.</title>
        <authorList>
            <person name="Hosoyama A."/>
            <person name="Uohara A."/>
            <person name="Ohji S."/>
            <person name="Ichikawa N."/>
        </authorList>
    </citation>
    <scope>NUCLEOTIDE SEQUENCE [LARGE SCALE GENOMIC DNA]</scope>
    <source>
        <strain evidence="10 11">NBRC 103055</strain>
    </source>
</reference>
<dbReference type="PIRSF" id="PIRSF039085">
    <property type="entry name" value="ABC_ATPase_HisP"/>
    <property type="match status" value="1"/>
</dbReference>
<evidence type="ECO:0000256" key="7">
    <source>
        <dbReference type="ARBA" id="ARBA00022970"/>
    </source>
</evidence>
<accession>A0AA87R9R2</accession>
<dbReference type="GO" id="GO:0016887">
    <property type="term" value="F:ATP hydrolysis activity"/>
    <property type="evidence" value="ECO:0007669"/>
    <property type="project" value="InterPro"/>
</dbReference>
<dbReference type="PROSITE" id="PS50893">
    <property type="entry name" value="ABC_TRANSPORTER_2"/>
    <property type="match status" value="1"/>
</dbReference>
<dbReference type="InterPro" id="IPR027417">
    <property type="entry name" value="P-loop_NTPase"/>
</dbReference>
<dbReference type="GO" id="GO:0005524">
    <property type="term" value="F:ATP binding"/>
    <property type="evidence" value="ECO:0007669"/>
    <property type="project" value="UniProtKB-KW"/>
</dbReference>
<evidence type="ECO:0000256" key="5">
    <source>
        <dbReference type="ARBA" id="ARBA00022741"/>
    </source>
</evidence>
<keyword evidence="7" id="KW-0029">Amino-acid transport</keyword>
<dbReference type="SMART" id="SM00382">
    <property type="entry name" value="AAA"/>
    <property type="match status" value="1"/>
</dbReference>
<dbReference type="InterPro" id="IPR003593">
    <property type="entry name" value="AAA+_ATPase"/>
</dbReference>
<dbReference type="InterPro" id="IPR003439">
    <property type="entry name" value="ABC_transporter-like_ATP-bd"/>
</dbReference>
<evidence type="ECO:0000256" key="6">
    <source>
        <dbReference type="ARBA" id="ARBA00022840"/>
    </source>
</evidence>
<keyword evidence="11" id="KW-1185">Reference proteome</keyword>
<dbReference type="AlphaFoldDB" id="A0AA87R9R2"/>
<evidence type="ECO:0000313" key="10">
    <source>
        <dbReference type="EMBL" id="GEK79174.1"/>
    </source>
</evidence>
<evidence type="ECO:0000256" key="3">
    <source>
        <dbReference type="ARBA" id="ARBA00022448"/>
    </source>
</evidence>
<sequence>MSATENETLLRLVHVSKHFGDLKAVDDVSLDIEAGSVTCIVGPSGSGKSTLLRTVNMMESLDGGAIFLRGQMIGHELRRGHRVPVKAAVARRQTLNFGMVFQHFNLFPNYTALENVAAGPMLVRRTNKKTAHGAARRYLEQVGLGDRADHYPSELSGGQQQRVAIARALAMEPQILLFDEPTSALDPELVNEVLAVMRGLADAGSTMLVVTHEMRFAEEVADEIVMMDAGRVVERGAPAQIIHTPSTPRARKFFASVGTLAPSEAR</sequence>
<dbReference type="EMBL" id="BJUU01000002">
    <property type="protein sequence ID" value="GEK79174.1"/>
    <property type="molecule type" value="Genomic_DNA"/>
</dbReference>
<keyword evidence="5" id="KW-0547">Nucleotide-binding</keyword>
<comment type="caution">
    <text evidence="10">The sequence shown here is derived from an EMBL/GenBank/DDBJ whole genome shotgun (WGS) entry which is preliminary data.</text>
</comment>
<comment type="subcellular location">
    <subcellularLocation>
        <location evidence="1">Cell membrane</location>
        <topology evidence="1">Peripheral membrane protein</topology>
    </subcellularLocation>
</comment>
<feature type="domain" description="ABC transporter" evidence="9">
    <location>
        <begin position="10"/>
        <end position="254"/>
    </location>
</feature>
<name>A0AA87R9R2_9MICO</name>
<dbReference type="InterPro" id="IPR030679">
    <property type="entry name" value="ABC_ATPase_HisP-typ"/>
</dbReference>
<evidence type="ECO:0000259" key="9">
    <source>
        <dbReference type="PROSITE" id="PS50893"/>
    </source>
</evidence>
<dbReference type="RefSeq" id="WP_146792547.1">
    <property type="nucleotide sequence ID" value="NZ_BJUU01000002.1"/>
</dbReference>